<reference evidence="1" key="2">
    <citation type="submission" date="2011-02" db="EMBL/GenBank/DDBJ databases">
        <authorList>
            <person name="MacLean D."/>
        </authorList>
    </citation>
    <scope>NUCLEOTIDE SEQUENCE</scope>
</reference>
<reference evidence="1" key="1">
    <citation type="journal article" date="2011" name="PLoS Biol.">
        <title>Gene gain and loss during evolution of obligate parasitism in the white rust pathogen of Arabidopsis thaliana.</title>
        <authorList>
            <person name="Kemen E."/>
            <person name="Gardiner A."/>
            <person name="Schultz-Larsen T."/>
            <person name="Kemen A.C."/>
            <person name="Balmuth A.L."/>
            <person name="Robert-Seilaniantz A."/>
            <person name="Bailey K."/>
            <person name="Holub E."/>
            <person name="Studholme D.J."/>
            <person name="Maclean D."/>
            <person name="Jones J.D."/>
        </authorList>
    </citation>
    <scope>NUCLEOTIDE SEQUENCE</scope>
</reference>
<protein>
    <submittedName>
        <fullName evidence="1">AlNc14C30G2833 protein</fullName>
    </submittedName>
</protein>
<proteinExistence type="predicted"/>
<organism evidence="1">
    <name type="scientific">Albugo laibachii Nc14</name>
    <dbReference type="NCBI Taxonomy" id="890382"/>
    <lineage>
        <taxon>Eukaryota</taxon>
        <taxon>Sar</taxon>
        <taxon>Stramenopiles</taxon>
        <taxon>Oomycota</taxon>
        <taxon>Peronosporomycetes</taxon>
        <taxon>Albuginales</taxon>
        <taxon>Albuginaceae</taxon>
        <taxon>Albugo</taxon>
    </lineage>
</organism>
<dbReference type="HOGENOM" id="CLU_2268841_0_0_1"/>
<sequence>MPVGDHISHPEYRGRRCDSHRSRFLIGLHKKRFDLTSMGLLLFNESHVSYQPFPSPNRGVEELALVSIRVRLEDSHRNCRNAWTKNHREMNGLTLDCPTIRAN</sequence>
<dbReference type="EMBL" id="FR824075">
    <property type="protein sequence ID" value="CCA17129.1"/>
    <property type="molecule type" value="Genomic_DNA"/>
</dbReference>
<name>F0W7M8_9STRA</name>
<dbReference type="AlphaFoldDB" id="F0W7M8"/>
<gene>
    <name evidence="1" type="primary">AlNc14C30G2833</name>
    <name evidence="1" type="ORF">ALNC14_032720</name>
</gene>
<evidence type="ECO:0000313" key="1">
    <source>
        <dbReference type="EMBL" id="CCA17129.1"/>
    </source>
</evidence>
<accession>F0W7M8</accession>